<organism evidence="1 2">
    <name type="scientific">Paraglomus brasilianum</name>
    <dbReference type="NCBI Taxonomy" id="144538"/>
    <lineage>
        <taxon>Eukaryota</taxon>
        <taxon>Fungi</taxon>
        <taxon>Fungi incertae sedis</taxon>
        <taxon>Mucoromycota</taxon>
        <taxon>Glomeromycotina</taxon>
        <taxon>Glomeromycetes</taxon>
        <taxon>Paraglomerales</taxon>
        <taxon>Paraglomeraceae</taxon>
        <taxon>Paraglomus</taxon>
    </lineage>
</organism>
<protein>
    <submittedName>
        <fullName evidence="1">4269_t:CDS:1</fullName>
    </submittedName>
</protein>
<comment type="caution">
    <text evidence="1">The sequence shown here is derived from an EMBL/GenBank/DDBJ whole genome shotgun (WGS) entry which is preliminary data.</text>
</comment>
<dbReference type="EMBL" id="CAJVPI010000410">
    <property type="protein sequence ID" value="CAG8531545.1"/>
    <property type="molecule type" value="Genomic_DNA"/>
</dbReference>
<accession>A0A9N9FF77</accession>
<name>A0A9N9FF77_9GLOM</name>
<dbReference type="AlphaFoldDB" id="A0A9N9FF77"/>
<proteinExistence type="predicted"/>
<keyword evidence="2" id="KW-1185">Reference proteome</keyword>
<evidence type="ECO:0000313" key="1">
    <source>
        <dbReference type="EMBL" id="CAG8531545.1"/>
    </source>
</evidence>
<dbReference type="Proteomes" id="UP000789739">
    <property type="component" value="Unassembled WGS sequence"/>
</dbReference>
<reference evidence="1" key="1">
    <citation type="submission" date="2021-06" db="EMBL/GenBank/DDBJ databases">
        <authorList>
            <person name="Kallberg Y."/>
            <person name="Tangrot J."/>
            <person name="Rosling A."/>
        </authorList>
    </citation>
    <scope>NUCLEOTIDE SEQUENCE</scope>
    <source>
        <strain evidence="1">BR232B</strain>
    </source>
</reference>
<evidence type="ECO:0000313" key="2">
    <source>
        <dbReference type="Proteomes" id="UP000789739"/>
    </source>
</evidence>
<sequence>MGLKVMIEEIHSAVCKKENKNDDEESIDGDPIEIDEEGHQLALPKINTTQHECALKIVDRKSVEVAKFWSEWCQQFGGSDQALITT</sequence>
<gene>
    <name evidence="1" type="ORF">PBRASI_LOCUS4136</name>
</gene>